<sequence length="156" mass="17122">MAESIKTTVVENLPENAAPGDADYIITAQKNILKKTKIAQLVNVFKEKLGINTLNTNISNLMQISSDTIKDIDVPASGSVMITFTKFKPKRGYNRVVLAHSFNNSSNGGSNYSGMFIYNTTGATDGIQVFIHNVWSSKGKVNLSLTVAYIQSYFFN</sequence>
<dbReference type="Proteomes" id="UP000284024">
    <property type="component" value="Unassembled WGS sequence"/>
</dbReference>
<dbReference type="EMBL" id="QRJH01000003">
    <property type="protein sequence ID" value="RHH19528.1"/>
    <property type="molecule type" value="Genomic_DNA"/>
</dbReference>
<evidence type="ECO:0000313" key="4">
    <source>
        <dbReference type="Proteomes" id="UP000284220"/>
    </source>
</evidence>
<dbReference type="RefSeq" id="WP_118197694.1">
    <property type="nucleotide sequence ID" value="NZ_JBCJBY010000009.1"/>
</dbReference>
<dbReference type="Proteomes" id="UP000284220">
    <property type="component" value="Unassembled WGS sequence"/>
</dbReference>
<comment type="caution">
    <text evidence="1">The sequence shown here is derived from an EMBL/GenBank/DDBJ whole genome shotgun (WGS) entry which is preliminary data.</text>
</comment>
<gene>
    <name evidence="2" type="ORF">DW222_08100</name>
    <name evidence="1" type="ORF">DW272_06925</name>
</gene>
<protein>
    <submittedName>
        <fullName evidence="1">Uncharacterized protein</fullName>
    </submittedName>
</protein>
<evidence type="ECO:0000313" key="2">
    <source>
        <dbReference type="EMBL" id="RHH19528.1"/>
    </source>
</evidence>
<proteinExistence type="predicted"/>
<organism evidence="1 4">
    <name type="scientific">Blautia obeum</name>
    <dbReference type="NCBI Taxonomy" id="40520"/>
    <lineage>
        <taxon>Bacteria</taxon>
        <taxon>Bacillati</taxon>
        <taxon>Bacillota</taxon>
        <taxon>Clostridia</taxon>
        <taxon>Lachnospirales</taxon>
        <taxon>Lachnospiraceae</taxon>
        <taxon>Blautia</taxon>
    </lineage>
</organism>
<accession>A0A414SF38</accession>
<dbReference type="AlphaFoldDB" id="A0A414SF38"/>
<dbReference type="EMBL" id="QRHZ01000003">
    <property type="protein sequence ID" value="RHG17765.1"/>
    <property type="molecule type" value="Genomic_DNA"/>
</dbReference>
<name>A0A414SF38_9FIRM</name>
<evidence type="ECO:0000313" key="3">
    <source>
        <dbReference type="Proteomes" id="UP000284024"/>
    </source>
</evidence>
<evidence type="ECO:0000313" key="1">
    <source>
        <dbReference type="EMBL" id="RHG17765.1"/>
    </source>
</evidence>
<reference evidence="3 4" key="1">
    <citation type="submission" date="2018-08" db="EMBL/GenBank/DDBJ databases">
        <title>A genome reference for cultivated species of the human gut microbiota.</title>
        <authorList>
            <person name="Zou Y."/>
            <person name="Xue W."/>
            <person name="Luo G."/>
        </authorList>
    </citation>
    <scope>NUCLEOTIDE SEQUENCE [LARGE SCALE GENOMIC DNA]</scope>
    <source>
        <strain evidence="2 3">AM18-2AC</strain>
        <strain evidence="1 4">AM22-9LB</strain>
    </source>
</reference>